<evidence type="ECO:0000313" key="2">
    <source>
        <dbReference type="Proteomes" id="UP000807504"/>
    </source>
</evidence>
<name>A0A8T0EEW4_ARGBR</name>
<keyword evidence="2" id="KW-1185">Reference proteome</keyword>
<organism evidence="1 2">
    <name type="scientific">Argiope bruennichi</name>
    <name type="common">Wasp spider</name>
    <name type="synonym">Aranea bruennichi</name>
    <dbReference type="NCBI Taxonomy" id="94029"/>
    <lineage>
        <taxon>Eukaryota</taxon>
        <taxon>Metazoa</taxon>
        <taxon>Ecdysozoa</taxon>
        <taxon>Arthropoda</taxon>
        <taxon>Chelicerata</taxon>
        <taxon>Arachnida</taxon>
        <taxon>Araneae</taxon>
        <taxon>Araneomorphae</taxon>
        <taxon>Entelegynae</taxon>
        <taxon>Araneoidea</taxon>
        <taxon>Araneidae</taxon>
        <taxon>Argiope</taxon>
    </lineage>
</organism>
<accession>A0A8T0EEW4</accession>
<sequence>MSKKSVMAKRQCTHPSPANMEIESVSLEGECQCINCKRKKVTRNQILKDELRVEYLTTVIGILGDDTRPEYQEYTV</sequence>
<dbReference type="Proteomes" id="UP000807504">
    <property type="component" value="Unassembled WGS sequence"/>
</dbReference>
<reference evidence="1" key="1">
    <citation type="journal article" date="2020" name="bioRxiv">
        <title>Chromosome-level reference genome of the European wasp spider Argiope bruennichi: a resource for studies on range expansion and evolutionary adaptation.</title>
        <authorList>
            <person name="Sheffer M.M."/>
            <person name="Hoppe A."/>
            <person name="Krehenwinkel H."/>
            <person name="Uhl G."/>
            <person name="Kuss A.W."/>
            <person name="Jensen L."/>
            <person name="Jensen C."/>
            <person name="Gillespie R.G."/>
            <person name="Hoff K.J."/>
            <person name="Prost S."/>
        </authorList>
    </citation>
    <scope>NUCLEOTIDE SEQUENCE</scope>
</reference>
<dbReference type="AlphaFoldDB" id="A0A8T0EEW4"/>
<protein>
    <submittedName>
        <fullName evidence="1">Uncharacterized protein</fullName>
    </submittedName>
</protein>
<gene>
    <name evidence="1" type="ORF">HNY73_017560</name>
</gene>
<reference evidence="1" key="2">
    <citation type="submission" date="2020-06" db="EMBL/GenBank/DDBJ databases">
        <authorList>
            <person name="Sheffer M."/>
        </authorList>
    </citation>
    <scope>NUCLEOTIDE SEQUENCE</scope>
</reference>
<comment type="caution">
    <text evidence="1">The sequence shown here is derived from an EMBL/GenBank/DDBJ whole genome shotgun (WGS) entry which is preliminary data.</text>
</comment>
<evidence type="ECO:0000313" key="1">
    <source>
        <dbReference type="EMBL" id="KAF8769978.1"/>
    </source>
</evidence>
<proteinExistence type="predicted"/>
<dbReference type="EMBL" id="JABXBU010002228">
    <property type="protein sequence ID" value="KAF8769978.1"/>
    <property type="molecule type" value="Genomic_DNA"/>
</dbReference>